<reference evidence="9 10" key="1">
    <citation type="submission" date="2015-01" db="EMBL/GenBank/DDBJ databases">
        <title>The Genome Sequence of Exophiala mesophila CBS40295.</title>
        <authorList>
            <consortium name="The Broad Institute Genomics Platform"/>
            <person name="Cuomo C."/>
            <person name="de Hoog S."/>
            <person name="Gorbushina A."/>
            <person name="Stielow B."/>
            <person name="Teixiera M."/>
            <person name="Abouelleil A."/>
            <person name="Chapman S.B."/>
            <person name="Priest M."/>
            <person name="Young S.K."/>
            <person name="Wortman J."/>
            <person name="Nusbaum C."/>
            <person name="Birren B."/>
        </authorList>
    </citation>
    <scope>NUCLEOTIDE SEQUENCE [LARGE SCALE GENOMIC DNA]</scope>
    <source>
        <strain evidence="9 10">CBS 40295</strain>
    </source>
</reference>
<keyword evidence="5" id="KW-0539">Nucleus</keyword>
<dbReference type="PROSITE" id="PS50048">
    <property type="entry name" value="ZN2_CY6_FUNGAL_2"/>
    <property type="match status" value="1"/>
</dbReference>
<evidence type="ECO:0000256" key="7">
    <source>
        <dbReference type="SAM" id="MobiDB-lite"/>
    </source>
</evidence>
<dbReference type="InterPro" id="IPR001138">
    <property type="entry name" value="Zn2Cys6_DnaBD"/>
</dbReference>
<feature type="compositionally biased region" description="Basic and acidic residues" evidence="7">
    <location>
        <begin position="133"/>
        <end position="162"/>
    </location>
</feature>
<dbReference type="SUPFAM" id="SSF57701">
    <property type="entry name" value="Zn2/Cys6 DNA-binding domain"/>
    <property type="match status" value="1"/>
</dbReference>
<organism evidence="9 10">
    <name type="scientific">Exophiala mesophila</name>
    <name type="common">Black yeast-like fungus</name>
    <dbReference type="NCBI Taxonomy" id="212818"/>
    <lineage>
        <taxon>Eukaryota</taxon>
        <taxon>Fungi</taxon>
        <taxon>Dikarya</taxon>
        <taxon>Ascomycota</taxon>
        <taxon>Pezizomycotina</taxon>
        <taxon>Eurotiomycetes</taxon>
        <taxon>Chaetothyriomycetidae</taxon>
        <taxon>Chaetothyriales</taxon>
        <taxon>Herpotrichiellaceae</taxon>
        <taxon>Exophiala</taxon>
    </lineage>
</organism>
<dbReference type="PANTHER" id="PTHR37534">
    <property type="entry name" value="TRANSCRIPTIONAL ACTIVATOR PROTEIN UGA3"/>
    <property type="match status" value="1"/>
</dbReference>
<dbReference type="GO" id="GO:0000976">
    <property type="term" value="F:transcription cis-regulatory region binding"/>
    <property type="evidence" value="ECO:0007669"/>
    <property type="project" value="TreeGrafter"/>
</dbReference>
<evidence type="ECO:0000256" key="4">
    <source>
        <dbReference type="ARBA" id="ARBA00023163"/>
    </source>
</evidence>
<feature type="compositionally biased region" description="Low complexity" evidence="7">
    <location>
        <begin position="735"/>
        <end position="751"/>
    </location>
</feature>
<dbReference type="PROSITE" id="PS00463">
    <property type="entry name" value="ZN2_CY6_FUNGAL_1"/>
    <property type="match status" value="1"/>
</dbReference>
<dbReference type="AlphaFoldDB" id="A0A0D1Z4A6"/>
<dbReference type="PANTHER" id="PTHR37534:SF10">
    <property type="entry name" value="ZN(II)2CYS6 TRANSCRIPTION FACTOR (EUROFUNG)"/>
    <property type="match status" value="1"/>
</dbReference>
<dbReference type="GO" id="GO:0005634">
    <property type="term" value="C:nucleus"/>
    <property type="evidence" value="ECO:0007669"/>
    <property type="project" value="UniProtKB-SubCell"/>
</dbReference>
<dbReference type="Proteomes" id="UP000054302">
    <property type="component" value="Unassembled WGS sequence"/>
</dbReference>
<feature type="compositionally biased region" description="Polar residues" evidence="7">
    <location>
        <begin position="230"/>
        <end position="242"/>
    </location>
</feature>
<dbReference type="STRING" id="212818.A0A0D1Z4A6"/>
<feature type="coiled-coil region" evidence="6">
    <location>
        <begin position="474"/>
        <end position="501"/>
    </location>
</feature>
<evidence type="ECO:0000313" key="10">
    <source>
        <dbReference type="Proteomes" id="UP000054302"/>
    </source>
</evidence>
<dbReference type="GO" id="GO:0008270">
    <property type="term" value="F:zinc ion binding"/>
    <property type="evidence" value="ECO:0007669"/>
    <property type="project" value="InterPro"/>
</dbReference>
<feature type="region of interest" description="Disordered" evidence="7">
    <location>
        <begin position="114"/>
        <end position="242"/>
    </location>
</feature>
<dbReference type="VEuPathDB" id="FungiDB:PV10_06983"/>
<evidence type="ECO:0000256" key="6">
    <source>
        <dbReference type="SAM" id="Coils"/>
    </source>
</evidence>
<evidence type="ECO:0000259" key="8">
    <source>
        <dbReference type="PROSITE" id="PS50048"/>
    </source>
</evidence>
<dbReference type="InterPro" id="IPR036864">
    <property type="entry name" value="Zn2-C6_fun-type_DNA-bd_sf"/>
</dbReference>
<dbReference type="Pfam" id="PF11951">
    <property type="entry name" value="Fungal_trans_2"/>
    <property type="match status" value="1"/>
</dbReference>
<dbReference type="CDD" id="cd00067">
    <property type="entry name" value="GAL4"/>
    <property type="match status" value="1"/>
</dbReference>
<dbReference type="RefSeq" id="XP_016221171.1">
    <property type="nucleotide sequence ID" value="XM_016371839.1"/>
</dbReference>
<dbReference type="EMBL" id="KN847524">
    <property type="protein sequence ID" value="KIV89597.1"/>
    <property type="molecule type" value="Genomic_DNA"/>
</dbReference>
<dbReference type="InterPro" id="IPR021858">
    <property type="entry name" value="Fun_TF"/>
</dbReference>
<keyword evidence="10" id="KW-1185">Reference proteome</keyword>
<dbReference type="GO" id="GO:0000981">
    <property type="term" value="F:DNA-binding transcription factor activity, RNA polymerase II-specific"/>
    <property type="evidence" value="ECO:0007669"/>
    <property type="project" value="InterPro"/>
</dbReference>
<dbReference type="Gene3D" id="4.10.240.10">
    <property type="entry name" value="Zn(2)-C6 fungal-type DNA-binding domain"/>
    <property type="match status" value="1"/>
</dbReference>
<evidence type="ECO:0000313" key="9">
    <source>
        <dbReference type="EMBL" id="KIV89597.1"/>
    </source>
</evidence>
<dbReference type="GeneID" id="27324828"/>
<feature type="compositionally biased region" description="Polar residues" evidence="7">
    <location>
        <begin position="188"/>
        <end position="198"/>
    </location>
</feature>
<feature type="domain" description="Zn(2)-C6 fungal-type" evidence="8">
    <location>
        <begin position="92"/>
        <end position="122"/>
    </location>
</feature>
<feature type="compositionally biased region" description="Basic and acidic residues" evidence="7">
    <location>
        <begin position="201"/>
        <end position="213"/>
    </location>
</feature>
<gene>
    <name evidence="9" type="ORF">PV10_06983</name>
</gene>
<keyword evidence="2" id="KW-0805">Transcription regulation</keyword>
<dbReference type="HOGENOM" id="CLU_012945_0_0_1"/>
<keyword evidence="4" id="KW-0804">Transcription</keyword>
<dbReference type="OMA" id="HWWLPND"/>
<evidence type="ECO:0000256" key="3">
    <source>
        <dbReference type="ARBA" id="ARBA00023125"/>
    </source>
</evidence>
<dbReference type="Pfam" id="PF00172">
    <property type="entry name" value="Zn_clus"/>
    <property type="match status" value="1"/>
</dbReference>
<dbReference type="OrthoDB" id="5278208at2759"/>
<feature type="region of interest" description="Disordered" evidence="7">
    <location>
        <begin position="709"/>
        <end position="788"/>
    </location>
</feature>
<proteinExistence type="predicted"/>
<protein>
    <recommendedName>
        <fullName evidence="8">Zn(2)-C6 fungal-type domain-containing protein</fullName>
    </recommendedName>
</protein>
<sequence length="788" mass="89285">MNGMYDHGINMPEQPYPNMMEQSYPIYDGGFNAPYPRLSGPATHFDGVAFWYNPTNNDQMYERDPNIFASRGAITPNAMDSASIKHRRTRSGCFTCRSRRVKCDETRPICDRCKKGGRECEFPQTNSSSKRSRQGEGRSPKDQQGKHEAKSERNSNLETIKDESEEEEDTDFASTTDRVRPSLGPLRTDSTPSTSSIPASKRSEASTAVRDHISPQSPDLSDARSRDETPASSMGTAANTAEVQARQAKIRALKPDIQKYLRFQQEYMNNYHYFYKLDPTDFLHGELIDLALGFEPLLYAIVGFAAYHYELRQKNPKLSHFLGYHSTSMSMLRKSLEQNAKVTEATIFTILQLATFEEYIGDWVNLVGHHRAAFTMLHEMYTPDTINDTELGRRLFSWYARLDVVVGLMAGNETRLERRWFETNGEWYRKQMVEGAGTDLDLENTLAYFVTENRLLGMDMAALYARLPKREISVEEFHTENAKLEARLGEMKRMIEAKNDASYRVQEFPMERKLPLTEADIVNPYVPGGLFTGALWPLNHMWLDWYGIELMQKYQIALMFQKPILDELEQLSLEVCRIYEAIERWPDAPNDSTLAAHATLGLALVLLRKDKRHIMWARKKLAGIERMGYIYPYTFRRKMAELWGLTNDEVGEVESVESWWLPNNEGNIPILTEMRRVVNERHEADGQGMESLTSIRDVKSIFARLDIRSQRTQKSSASAEGISPRSDISGGGQSDRGSSTSSFSPTNPSFGDTRIGGGGAGASGGGSIASMNQETGSRWKPKRANSGS</sequence>
<dbReference type="GO" id="GO:0045944">
    <property type="term" value="P:positive regulation of transcription by RNA polymerase II"/>
    <property type="evidence" value="ECO:0007669"/>
    <property type="project" value="TreeGrafter"/>
</dbReference>
<keyword evidence="6" id="KW-0175">Coiled coil</keyword>
<feature type="compositionally biased region" description="Basic residues" evidence="7">
    <location>
        <begin position="779"/>
        <end position="788"/>
    </location>
</feature>
<evidence type="ECO:0000256" key="1">
    <source>
        <dbReference type="ARBA" id="ARBA00004123"/>
    </source>
</evidence>
<dbReference type="SMART" id="SM00066">
    <property type="entry name" value="GAL4"/>
    <property type="match status" value="1"/>
</dbReference>
<evidence type="ECO:0000256" key="2">
    <source>
        <dbReference type="ARBA" id="ARBA00023015"/>
    </source>
</evidence>
<keyword evidence="3" id="KW-0238">DNA-binding</keyword>
<evidence type="ECO:0000256" key="5">
    <source>
        <dbReference type="ARBA" id="ARBA00023242"/>
    </source>
</evidence>
<name>A0A0D1Z4A6_EXOME</name>
<feature type="compositionally biased region" description="Gly residues" evidence="7">
    <location>
        <begin position="754"/>
        <end position="767"/>
    </location>
</feature>
<comment type="subcellular location">
    <subcellularLocation>
        <location evidence="1">Nucleus</location>
    </subcellularLocation>
</comment>
<accession>A0A0D1Z4A6</accession>